<organism evidence="1 2">
    <name type="scientific">Agathobacter rectalis</name>
    <dbReference type="NCBI Taxonomy" id="39491"/>
    <lineage>
        <taxon>Bacteria</taxon>
        <taxon>Bacillati</taxon>
        <taxon>Bacillota</taxon>
        <taxon>Clostridia</taxon>
        <taxon>Lachnospirales</taxon>
        <taxon>Lachnospiraceae</taxon>
        <taxon>Agathobacter</taxon>
    </lineage>
</organism>
<name>A0AAP3VAG3_9FIRM</name>
<reference evidence="1" key="1">
    <citation type="submission" date="2023-01" db="EMBL/GenBank/DDBJ databases">
        <title>Human gut microbiome strain richness.</title>
        <authorList>
            <person name="Chen-Liaw A."/>
        </authorList>
    </citation>
    <scope>NUCLEOTIDE SEQUENCE</scope>
    <source>
        <strain evidence="1">1001283st1_D2_1001283B150209_150212</strain>
    </source>
</reference>
<dbReference type="RefSeq" id="WP_306775887.1">
    <property type="nucleotide sequence ID" value="NZ_JADPAO010000037.1"/>
</dbReference>
<dbReference type="AlphaFoldDB" id="A0AAP3VAG3"/>
<protein>
    <submittedName>
        <fullName evidence="1">Uncharacterized protein</fullName>
    </submittedName>
</protein>
<accession>A0AAP3VAG3</accession>
<comment type="caution">
    <text evidence="1">The sequence shown here is derived from an EMBL/GenBank/DDBJ whole genome shotgun (WGS) entry which is preliminary data.</text>
</comment>
<proteinExistence type="predicted"/>
<gene>
    <name evidence="1" type="ORF">PNE45_14085</name>
</gene>
<evidence type="ECO:0000313" key="1">
    <source>
        <dbReference type="EMBL" id="MDB8019140.1"/>
    </source>
</evidence>
<dbReference type="Proteomes" id="UP001212823">
    <property type="component" value="Unassembled WGS sequence"/>
</dbReference>
<sequence length="248" mass="28474">MKISSYMNNMNPIIEKNDAKVQKENKQANEKHTMEQSVKLSISNDGMEHYRKHIQQNRQETYDDVLQRRELLKSEKIRDIDYGYEISKKAAELNKDAANAGQNALSTTDRANGYVAAYAELYDEIVQGYESGTREIYVTDENGTHKLTKDEELSNLDAAYKKTVDDFVTMETTNQHARGIIGEEMNKISKITTRSTLASAYIEEQKTRGKDEITENLGKKMYGAITSFKEKYTMIQPNREQLLMSIKI</sequence>
<dbReference type="EMBL" id="JAQLYE010000036">
    <property type="protein sequence ID" value="MDB8019140.1"/>
    <property type="molecule type" value="Genomic_DNA"/>
</dbReference>
<evidence type="ECO:0000313" key="2">
    <source>
        <dbReference type="Proteomes" id="UP001212823"/>
    </source>
</evidence>